<sequence>MVQSVQSTNKKTTLYESAVAGGMAGAITRAVAQPLDVLKIRFQLQLEPIRNGSKYSSILQAVSSIVKEEGILTLWSGHVPAQFLSISYGILQFSVFEQLTQVCQSSDLQFYNAHKHWINFSNGGVAAAVGTVASFPFDTVRTRLIAEQKTKKAYKGFTHAITSMVRTEGVGALYKGLTPTLGQIAPHAGIQFAVYRFLTDSVFKKIPFFQRQATVHSVVESSLVANIIAGSIAGFVSKTAIYPFDLVKKRLQIQGFQQHRQSFGKQMYCTGLLDCVKLTITVEGFLALYKGYGPSMLKAVLVSAMHFAVYDEIKHMFLKLKS</sequence>
<proteinExistence type="inferred from homology"/>
<dbReference type="AlphaFoldDB" id="A0A835GAJ3"/>
<evidence type="ECO:0000256" key="6">
    <source>
        <dbReference type="ARBA" id="ARBA00022989"/>
    </source>
</evidence>
<feature type="repeat" description="Solcar" evidence="8">
    <location>
        <begin position="12"/>
        <end position="102"/>
    </location>
</feature>
<evidence type="ECO:0000256" key="2">
    <source>
        <dbReference type="ARBA" id="ARBA00006375"/>
    </source>
</evidence>
<evidence type="ECO:0000256" key="1">
    <source>
        <dbReference type="ARBA" id="ARBA00004141"/>
    </source>
</evidence>
<dbReference type="Proteomes" id="UP000648187">
    <property type="component" value="Unassembled WGS sequence"/>
</dbReference>
<dbReference type="InterPro" id="IPR002067">
    <property type="entry name" value="MCP"/>
</dbReference>
<accession>A0A835GAJ3</accession>
<reference evidence="11" key="2">
    <citation type="journal article" date="2021" name="G3 (Bethesda)">
        <title>Genome and transcriptome analysis of the beet armyworm Spodoptera exigua reveals targets for pest control. .</title>
        <authorList>
            <person name="Simon S."/>
            <person name="Breeschoten T."/>
            <person name="Jansen H.J."/>
            <person name="Dirks R.P."/>
            <person name="Schranz M.E."/>
            <person name="Ros V.I.D."/>
        </authorList>
    </citation>
    <scope>NUCLEOTIDE SEQUENCE</scope>
    <source>
        <strain evidence="11">TB_SE_WUR_2020</strain>
    </source>
</reference>
<dbReference type="GO" id="GO:0055085">
    <property type="term" value="P:transmembrane transport"/>
    <property type="evidence" value="ECO:0007669"/>
    <property type="project" value="InterPro"/>
</dbReference>
<dbReference type="InterPro" id="IPR023395">
    <property type="entry name" value="MCP_dom_sf"/>
</dbReference>
<reference evidence="10" key="1">
    <citation type="submission" date="2020-08" db="EMBL/GenBank/DDBJ databases">
        <title>Spodoptera exigua strain:BAW_Kor-Di-RS1 Genome sequencing and assembly.</title>
        <authorList>
            <person name="Kim J."/>
            <person name="Nam H.Y."/>
            <person name="Kwon M."/>
            <person name="Choi J.H."/>
            <person name="Cho S.R."/>
            <person name="Kim G.-H."/>
        </authorList>
    </citation>
    <scope>NUCLEOTIDE SEQUENCE</scope>
    <source>
        <strain evidence="10">BAW_Kor-Di-RS1</strain>
        <tissue evidence="10">Whole-body</tissue>
    </source>
</reference>
<dbReference type="PRINTS" id="PR00926">
    <property type="entry name" value="MITOCARRIER"/>
</dbReference>
<dbReference type="Proteomes" id="UP000814243">
    <property type="component" value="Unassembled WGS sequence"/>
</dbReference>
<evidence type="ECO:0000256" key="9">
    <source>
        <dbReference type="RuleBase" id="RU000488"/>
    </source>
</evidence>
<keyword evidence="6" id="KW-1133">Transmembrane helix</keyword>
<feature type="repeat" description="Solcar" evidence="8">
    <location>
        <begin position="221"/>
        <end position="316"/>
    </location>
</feature>
<evidence type="ECO:0000256" key="3">
    <source>
        <dbReference type="ARBA" id="ARBA00022448"/>
    </source>
</evidence>
<dbReference type="Gene3D" id="1.50.40.10">
    <property type="entry name" value="Mitochondrial carrier domain"/>
    <property type="match status" value="1"/>
</dbReference>
<keyword evidence="3 9" id="KW-0813">Transport</keyword>
<dbReference type="Pfam" id="PF00153">
    <property type="entry name" value="Mito_carr"/>
    <property type="match status" value="3"/>
</dbReference>
<keyword evidence="4 8" id="KW-0812">Transmembrane</keyword>
<evidence type="ECO:0000256" key="4">
    <source>
        <dbReference type="ARBA" id="ARBA00022692"/>
    </source>
</evidence>
<dbReference type="PANTHER" id="PTHR45618">
    <property type="entry name" value="MITOCHONDRIAL DICARBOXYLATE CARRIER-RELATED"/>
    <property type="match status" value="1"/>
</dbReference>
<dbReference type="EMBL" id="JACEFF010000363">
    <property type="protein sequence ID" value="KAH9638977.1"/>
    <property type="molecule type" value="Genomic_DNA"/>
</dbReference>
<keyword evidence="12" id="KW-1185">Reference proteome</keyword>
<evidence type="ECO:0000313" key="11">
    <source>
        <dbReference type="EMBL" id="KAH9638977.1"/>
    </source>
</evidence>
<dbReference type="InterPro" id="IPR050391">
    <property type="entry name" value="Mito_Metabolite_Transporter"/>
</dbReference>
<comment type="similarity">
    <text evidence="2 9">Belongs to the mitochondrial carrier (TC 2.A.29) family.</text>
</comment>
<comment type="caution">
    <text evidence="10">The sequence shown here is derived from an EMBL/GenBank/DDBJ whole genome shotgun (WGS) entry which is preliminary data.</text>
</comment>
<dbReference type="GO" id="GO:0016020">
    <property type="term" value="C:membrane"/>
    <property type="evidence" value="ECO:0007669"/>
    <property type="project" value="UniProtKB-SubCell"/>
</dbReference>
<evidence type="ECO:0000256" key="7">
    <source>
        <dbReference type="ARBA" id="ARBA00023136"/>
    </source>
</evidence>
<evidence type="ECO:0000313" key="10">
    <source>
        <dbReference type="EMBL" id="KAF9411375.1"/>
    </source>
</evidence>
<dbReference type="InterPro" id="IPR018108">
    <property type="entry name" value="MCP_transmembrane"/>
</dbReference>
<evidence type="ECO:0000256" key="8">
    <source>
        <dbReference type="PROSITE-ProRule" id="PRU00282"/>
    </source>
</evidence>
<organism evidence="10 12">
    <name type="scientific">Spodoptera exigua</name>
    <name type="common">Beet armyworm</name>
    <name type="synonym">Noctua fulgens</name>
    <dbReference type="NCBI Taxonomy" id="7107"/>
    <lineage>
        <taxon>Eukaryota</taxon>
        <taxon>Metazoa</taxon>
        <taxon>Ecdysozoa</taxon>
        <taxon>Arthropoda</taxon>
        <taxon>Hexapoda</taxon>
        <taxon>Insecta</taxon>
        <taxon>Pterygota</taxon>
        <taxon>Neoptera</taxon>
        <taxon>Endopterygota</taxon>
        <taxon>Lepidoptera</taxon>
        <taxon>Glossata</taxon>
        <taxon>Ditrysia</taxon>
        <taxon>Noctuoidea</taxon>
        <taxon>Noctuidae</taxon>
        <taxon>Amphipyrinae</taxon>
        <taxon>Spodoptera</taxon>
    </lineage>
</organism>
<comment type="subcellular location">
    <subcellularLocation>
        <location evidence="1">Membrane</location>
        <topology evidence="1">Multi-pass membrane protein</topology>
    </subcellularLocation>
</comment>
<dbReference type="EMBL" id="JACKWZ010000227">
    <property type="protein sequence ID" value="KAF9411375.1"/>
    <property type="molecule type" value="Genomic_DNA"/>
</dbReference>
<keyword evidence="7 8" id="KW-0472">Membrane</keyword>
<dbReference type="PROSITE" id="PS50920">
    <property type="entry name" value="SOLCAR"/>
    <property type="match status" value="3"/>
</dbReference>
<evidence type="ECO:0008006" key="13">
    <source>
        <dbReference type="Google" id="ProtNLM"/>
    </source>
</evidence>
<feature type="repeat" description="Solcar" evidence="8">
    <location>
        <begin position="114"/>
        <end position="201"/>
    </location>
</feature>
<keyword evidence="5" id="KW-0677">Repeat</keyword>
<gene>
    <name evidence="11" type="ORF">HF086_000903</name>
    <name evidence="10" type="ORF">HW555_009822</name>
</gene>
<name>A0A835GAJ3_SPOEX</name>
<evidence type="ECO:0000313" key="12">
    <source>
        <dbReference type="Proteomes" id="UP000648187"/>
    </source>
</evidence>
<evidence type="ECO:0000256" key="5">
    <source>
        <dbReference type="ARBA" id="ARBA00022737"/>
    </source>
</evidence>
<protein>
    <recommendedName>
        <fullName evidence="13">Mitochondrial thiamine pyrophosphate carrier</fullName>
    </recommendedName>
</protein>
<dbReference type="SUPFAM" id="SSF103506">
    <property type="entry name" value="Mitochondrial carrier"/>
    <property type="match status" value="1"/>
</dbReference>